<sequence length="270" mass="30479">MDNDPVVPPDDLITRSFTNEYNAIQRLFAADQLEECTARARKMITEPAIPRYHLIRTLLILVGAVQDFDEAWEFQKEAAVLWHLLHHSFSKQQVQYSDNKRILEVLWDGIEEMRELLAEAEMEAEKQYYYQDVQSEVAERVAVMDANQKEADKWQAAEEEADALALGMSVEEARQKTASKAALRPSGGADVSEWHMPGGHDALPQRAKKVKTATLSRKSHTLPRKSATLSDKPKPEAETYHRPPSVAPHFAVEIFGEAAADVVKTESLEQ</sequence>
<accession>A0A1X7RP90</accession>
<evidence type="ECO:0000313" key="3">
    <source>
        <dbReference type="Proteomes" id="UP000215127"/>
    </source>
</evidence>
<organism evidence="2 3">
    <name type="scientific">Zymoseptoria tritici (strain ST99CH_3D7)</name>
    <dbReference type="NCBI Taxonomy" id="1276538"/>
    <lineage>
        <taxon>Eukaryota</taxon>
        <taxon>Fungi</taxon>
        <taxon>Dikarya</taxon>
        <taxon>Ascomycota</taxon>
        <taxon>Pezizomycotina</taxon>
        <taxon>Dothideomycetes</taxon>
        <taxon>Dothideomycetidae</taxon>
        <taxon>Mycosphaerellales</taxon>
        <taxon>Mycosphaerellaceae</taxon>
        <taxon>Zymoseptoria</taxon>
    </lineage>
</organism>
<evidence type="ECO:0000256" key="1">
    <source>
        <dbReference type="SAM" id="MobiDB-lite"/>
    </source>
</evidence>
<protein>
    <submittedName>
        <fullName evidence="2">Uncharacterized protein</fullName>
    </submittedName>
</protein>
<proteinExistence type="predicted"/>
<reference evidence="2 3" key="1">
    <citation type="submission" date="2016-06" db="EMBL/GenBank/DDBJ databases">
        <authorList>
            <person name="Kjaerup R.B."/>
            <person name="Dalgaard T.S."/>
            <person name="Juul-Madsen H.R."/>
        </authorList>
    </citation>
    <scope>NUCLEOTIDE SEQUENCE [LARGE SCALE GENOMIC DNA]</scope>
</reference>
<feature type="region of interest" description="Disordered" evidence="1">
    <location>
        <begin position="178"/>
        <end position="245"/>
    </location>
</feature>
<feature type="compositionally biased region" description="Basic and acidic residues" evidence="1">
    <location>
        <begin position="231"/>
        <end position="241"/>
    </location>
</feature>
<evidence type="ECO:0000313" key="2">
    <source>
        <dbReference type="EMBL" id="SMQ49226.1"/>
    </source>
</evidence>
<gene>
    <name evidence="2" type="ORF">ZT3D7_G4377</name>
</gene>
<dbReference type="Proteomes" id="UP000215127">
    <property type="component" value="Chromosome 3"/>
</dbReference>
<feature type="compositionally biased region" description="Basic residues" evidence="1">
    <location>
        <begin position="206"/>
        <end position="223"/>
    </location>
</feature>
<dbReference type="AlphaFoldDB" id="A0A1X7RP90"/>
<keyword evidence="3" id="KW-1185">Reference proteome</keyword>
<name>A0A1X7RP90_ZYMT9</name>
<dbReference type="EMBL" id="LT853694">
    <property type="protein sequence ID" value="SMQ49226.1"/>
    <property type="molecule type" value="Genomic_DNA"/>
</dbReference>